<evidence type="ECO:0000313" key="6">
    <source>
        <dbReference type="EMBL" id="PXV86681.1"/>
    </source>
</evidence>
<feature type="chain" id="PRO_5038536573" evidence="5">
    <location>
        <begin position="20"/>
        <end position="441"/>
    </location>
</feature>
<dbReference type="Proteomes" id="UP000247523">
    <property type="component" value="Unassembled WGS sequence"/>
</dbReference>
<proteinExistence type="inferred from homology"/>
<dbReference type="Pfam" id="PF01547">
    <property type="entry name" value="SBP_bac_1"/>
    <property type="match status" value="1"/>
</dbReference>
<dbReference type="Gene3D" id="3.40.190.10">
    <property type="entry name" value="Periplasmic binding protein-like II"/>
    <property type="match status" value="1"/>
</dbReference>
<comment type="similarity">
    <text evidence="2">Belongs to the bacterial solute-binding protein 1 family.</text>
</comment>
<dbReference type="InterPro" id="IPR050490">
    <property type="entry name" value="Bact_solute-bd_prot1"/>
</dbReference>
<accession>A0A318EI98</accession>
<organism evidence="6 7">
    <name type="scientific">Lachnotalea glycerini</name>
    <dbReference type="NCBI Taxonomy" id="1763509"/>
    <lineage>
        <taxon>Bacteria</taxon>
        <taxon>Bacillati</taxon>
        <taxon>Bacillota</taxon>
        <taxon>Clostridia</taxon>
        <taxon>Lachnospirales</taxon>
        <taxon>Lachnospiraceae</taxon>
        <taxon>Lachnotalea</taxon>
    </lineage>
</organism>
<dbReference type="PANTHER" id="PTHR43649:SF31">
    <property type="entry name" value="SN-GLYCEROL-3-PHOSPHATE-BINDING PERIPLASMIC PROTEIN UGPB"/>
    <property type="match status" value="1"/>
</dbReference>
<evidence type="ECO:0000256" key="2">
    <source>
        <dbReference type="ARBA" id="ARBA00008520"/>
    </source>
</evidence>
<dbReference type="InterPro" id="IPR006059">
    <property type="entry name" value="SBP"/>
</dbReference>
<dbReference type="PROSITE" id="PS51257">
    <property type="entry name" value="PROKAR_LIPOPROTEIN"/>
    <property type="match status" value="1"/>
</dbReference>
<dbReference type="CDD" id="cd13585">
    <property type="entry name" value="PBP2_TMBP_like"/>
    <property type="match status" value="1"/>
</dbReference>
<dbReference type="RefSeq" id="WP_242993629.1">
    <property type="nucleotide sequence ID" value="NZ_NOKA02000005.1"/>
</dbReference>
<evidence type="ECO:0000256" key="5">
    <source>
        <dbReference type="SAM" id="SignalP"/>
    </source>
</evidence>
<evidence type="ECO:0000256" key="1">
    <source>
        <dbReference type="ARBA" id="ARBA00004196"/>
    </source>
</evidence>
<dbReference type="AlphaFoldDB" id="A0A318EI98"/>
<evidence type="ECO:0000256" key="3">
    <source>
        <dbReference type="ARBA" id="ARBA00022448"/>
    </source>
</evidence>
<comment type="caution">
    <text evidence="6">The sequence shown here is derived from an EMBL/GenBank/DDBJ whole genome shotgun (WGS) entry which is preliminary data.</text>
</comment>
<name>A0A318EI98_9FIRM</name>
<keyword evidence="3" id="KW-0813">Transport</keyword>
<keyword evidence="4 5" id="KW-0732">Signal</keyword>
<reference evidence="6 7" key="1">
    <citation type="submission" date="2018-05" db="EMBL/GenBank/DDBJ databases">
        <title>Genomic Encyclopedia of Type Strains, Phase IV (KMG-IV): sequencing the most valuable type-strain genomes for metagenomic binning, comparative biology and taxonomic classification.</title>
        <authorList>
            <person name="Goeker M."/>
        </authorList>
    </citation>
    <scope>NUCLEOTIDE SEQUENCE [LARGE SCALE GENOMIC DNA]</scope>
    <source>
        <strain evidence="6 7">DSM 28816</strain>
    </source>
</reference>
<feature type="signal peptide" evidence="5">
    <location>
        <begin position="1"/>
        <end position="19"/>
    </location>
</feature>
<comment type="subcellular location">
    <subcellularLocation>
        <location evidence="1">Cell envelope</location>
    </subcellularLocation>
</comment>
<protein>
    <submittedName>
        <fullName evidence="6">Carbohydrate ABC transporter substrate-binding protein (CUT1 family)</fullName>
    </submittedName>
</protein>
<evidence type="ECO:0000313" key="7">
    <source>
        <dbReference type="Proteomes" id="UP000247523"/>
    </source>
</evidence>
<evidence type="ECO:0000256" key="4">
    <source>
        <dbReference type="ARBA" id="ARBA00022729"/>
    </source>
</evidence>
<sequence>MKKKILSLLITSLMVLSLAACNSKQSTAIGAEESTEQTVTNKDPLEVIIWDTNQQEGLQEICDLFTQETGIKVDIQVKDWDSYWTLLEAGASGGDMPDVFWMHSNNSQMYMNNDILLKLDDYIEKSDKIDLSNYMDEIVELYTWNGSYYAIPKDYDTIALWYNKTMFDEAGLSYPDETWTWDDLYEAAVKLTKDDGSQYGFALNPSNDQDTYYNMVYSMGGNIISEDHKTSGYDNENTIKAMEYVGKLIKDACPSSTTMSETGTDVLMQSGTVAMITQGSWMTAGFLQNDYMKENCDVAIIPFDAQTKERVSLCNGLGWSAYAKTDRPDDCWALLEWLGSKEMQLKQAELGVTMSAYQNTSDAWVNCTDNFNLQAYLDITKESSNDVTNQLVLRPYSYNSTVWSSAAQTALAKAWADTSLMKQTCIDYAQEMNAAIAKENN</sequence>
<dbReference type="EMBL" id="QICS01000012">
    <property type="protein sequence ID" value="PXV86681.1"/>
    <property type="molecule type" value="Genomic_DNA"/>
</dbReference>
<gene>
    <name evidence="6" type="ORF">C8E03_11260</name>
</gene>
<dbReference type="GO" id="GO:0030313">
    <property type="term" value="C:cell envelope"/>
    <property type="evidence" value="ECO:0007669"/>
    <property type="project" value="UniProtKB-SubCell"/>
</dbReference>
<dbReference type="SUPFAM" id="SSF53850">
    <property type="entry name" value="Periplasmic binding protein-like II"/>
    <property type="match status" value="1"/>
</dbReference>
<dbReference type="PANTHER" id="PTHR43649">
    <property type="entry name" value="ARABINOSE-BINDING PROTEIN-RELATED"/>
    <property type="match status" value="1"/>
</dbReference>